<protein>
    <recommendedName>
        <fullName evidence="3">Carboxylic ester hydrolase</fullName>
        <ecNumber evidence="3">3.1.1.-</ecNumber>
    </recommendedName>
</protein>
<evidence type="ECO:0000313" key="6">
    <source>
        <dbReference type="Proteomes" id="UP000807306"/>
    </source>
</evidence>
<proteinExistence type="inferred from homology"/>
<keyword evidence="2 3" id="KW-0378">Hydrolase</keyword>
<reference evidence="5" key="1">
    <citation type="submission" date="2020-11" db="EMBL/GenBank/DDBJ databases">
        <authorList>
            <consortium name="DOE Joint Genome Institute"/>
            <person name="Ahrendt S."/>
            <person name="Riley R."/>
            <person name="Andreopoulos W."/>
            <person name="Labutti K."/>
            <person name="Pangilinan J."/>
            <person name="Ruiz-Duenas F.J."/>
            <person name="Barrasa J.M."/>
            <person name="Sanchez-Garcia M."/>
            <person name="Camarero S."/>
            <person name="Miyauchi S."/>
            <person name="Serrano A."/>
            <person name="Linde D."/>
            <person name="Babiker R."/>
            <person name="Drula E."/>
            <person name="Ayuso-Fernandez I."/>
            <person name="Pacheco R."/>
            <person name="Padilla G."/>
            <person name="Ferreira P."/>
            <person name="Barriuso J."/>
            <person name="Kellner H."/>
            <person name="Castanera R."/>
            <person name="Alfaro M."/>
            <person name="Ramirez L."/>
            <person name="Pisabarro A.G."/>
            <person name="Kuo A."/>
            <person name="Tritt A."/>
            <person name="Lipzen A."/>
            <person name="He G."/>
            <person name="Yan M."/>
            <person name="Ng V."/>
            <person name="Cullen D."/>
            <person name="Martin F."/>
            <person name="Rosso M.-N."/>
            <person name="Henrissat B."/>
            <person name="Hibbett D."/>
            <person name="Martinez A.T."/>
            <person name="Grigoriev I.V."/>
        </authorList>
    </citation>
    <scope>NUCLEOTIDE SEQUENCE</scope>
    <source>
        <strain evidence="5">CBS 506.95</strain>
    </source>
</reference>
<comment type="similarity">
    <text evidence="1 3">Belongs to the type-B carboxylesterase/lipase family.</text>
</comment>
<dbReference type="EC" id="3.1.1.-" evidence="3"/>
<dbReference type="InterPro" id="IPR029058">
    <property type="entry name" value="AB_hydrolase_fold"/>
</dbReference>
<name>A0A9P6JJI3_9AGAR</name>
<dbReference type="InterPro" id="IPR019826">
    <property type="entry name" value="Carboxylesterase_B_AS"/>
</dbReference>
<comment type="caution">
    <text evidence="5">The sequence shown here is derived from an EMBL/GenBank/DDBJ whole genome shotgun (WGS) entry which is preliminary data.</text>
</comment>
<dbReference type="AlphaFoldDB" id="A0A9P6JJI3"/>
<dbReference type="SUPFAM" id="SSF53474">
    <property type="entry name" value="alpha/beta-Hydrolases"/>
    <property type="match status" value="1"/>
</dbReference>
<accession>A0A9P6JJI3</accession>
<feature type="domain" description="Carboxylesterase type B" evidence="4">
    <location>
        <begin position="46"/>
        <end position="558"/>
    </location>
</feature>
<dbReference type="EMBL" id="MU157928">
    <property type="protein sequence ID" value="KAF9522995.1"/>
    <property type="molecule type" value="Genomic_DNA"/>
</dbReference>
<evidence type="ECO:0000256" key="1">
    <source>
        <dbReference type="ARBA" id="ARBA00005964"/>
    </source>
</evidence>
<keyword evidence="6" id="KW-1185">Reference proteome</keyword>
<feature type="signal peptide" evidence="3">
    <location>
        <begin position="1"/>
        <end position="17"/>
    </location>
</feature>
<dbReference type="Pfam" id="PF00135">
    <property type="entry name" value="COesterase"/>
    <property type="match status" value="1"/>
</dbReference>
<dbReference type="InterPro" id="IPR050654">
    <property type="entry name" value="AChE-related_enzymes"/>
</dbReference>
<sequence length="567" mass="61605">MVLLVLLIQGLVYLSTAKCQSSNFSFNESVNPIVHGPDGLSYLGLRNTTTNVDEFLGIPFATPPVGALRFKPPLAWTKPTDPKVIQLNATEEGPACPQGIPENAARESEDCLMINVRKPNNTKGKIPVMVWIYGGGFYFGHADGYPGDGQLAASIKIGKPIIYVTFNYRVGFYGFPPGHKSAEAGALNLGLKDQRLALEWVQENIAYFGGDPDRVTLYGESAGAISAGYQTLYKKGNIGNVFRGMILQSGSPSSVDVPTADYPVQEAAYNYVVNATGCTNSSDTFECLRAAPYDLLSKANQDVVKTDPAFMGVDQGPVILGPVLAPGDDFLPELPSISLHAGRFAKVPFINGDQLDEGTIFVNGATPKTEADVVDWLMGDLPGLSFGITNVTAVKELLKYYPAALEAGSPYGTGNETFGQAAQYKRLTSLVGDLIFQASRRDHLRTATKFGVNAWSYLFTEVVPGPPEIALYGVYHTGEQPFVDQTAHLAPGISRELVELEESVIDYWLTFAYTLDPNPRNGKKRPYWPQYGSNGTMIELAGKVDLIKDTYRKEGIDFIIESPSLYN</sequence>
<dbReference type="OrthoDB" id="408631at2759"/>
<evidence type="ECO:0000259" key="4">
    <source>
        <dbReference type="Pfam" id="PF00135"/>
    </source>
</evidence>
<dbReference type="PANTHER" id="PTHR43918">
    <property type="entry name" value="ACETYLCHOLINESTERASE"/>
    <property type="match status" value="1"/>
</dbReference>
<evidence type="ECO:0000313" key="5">
    <source>
        <dbReference type="EMBL" id="KAF9522995.1"/>
    </source>
</evidence>
<organism evidence="5 6">
    <name type="scientific">Crepidotus variabilis</name>
    <dbReference type="NCBI Taxonomy" id="179855"/>
    <lineage>
        <taxon>Eukaryota</taxon>
        <taxon>Fungi</taxon>
        <taxon>Dikarya</taxon>
        <taxon>Basidiomycota</taxon>
        <taxon>Agaricomycotina</taxon>
        <taxon>Agaricomycetes</taxon>
        <taxon>Agaricomycetidae</taxon>
        <taxon>Agaricales</taxon>
        <taxon>Agaricineae</taxon>
        <taxon>Crepidotaceae</taxon>
        <taxon>Crepidotus</taxon>
    </lineage>
</organism>
<dbReference type="InterPro" id="IPR002018">
    <property type="entry name" value="CarbesteraseB"/>
</dbReference>
<evidence type="ECO:0000256" key="2">
    <source>
        <dbReference type="ARBA" id="ARBA00022801"/>
    </source>
</evidence>
<evidence type="ECO:0000256" key="3">
    <source>
        <dbReference type="RuleBase" id="RU361235"/>
    </source>
</evidence>
<feature type="chain" id="PRO_5040530235" description="Carboxylic ester hydrolase" evidence="3">
    <location>
        <begin position="18"/>
        <end position="567"/>
    </location>
</feature>
<dbReference type="GO" id="GO:0052689">
    <property type="term" value="F:carboxylic ester hydrolase activity"/>
    <property type="evidence" value="ECO:0007669"/>
    <property type="project" value="TreeGrafter"/>
</dbReference>
<dbReference type="PANTHER" id="PTHR43918:SF4">
    <property type="entry name" value="CARBOXYLIC ESTER HYDROLASE"/>
    <property type="match status" value="1"/>
</dbReference>
<dbReference type="Gene3D" id="3.40.50.1820">
    <property type="entry name" value="alpha/beta hydrolase"/>
    <property type="match status" value="1"/>
</dbReference>
<dbReference type="Proteomes" id="UP000807306">
    <property type="component" value="Unassembled WGS sequence"/>
</dbReference>
<dbReference type="PROSITE" id="PS00122">
    <property type="entry name" value="CARBOXYLESTERASE_B_1"/>
    <property type="match status" value="1"/>
</dbReference>
<keyword evidence="3" id="KW-0732">Signal</keyword>
<gene>
    <name evidence="5" type="ORF">CPB83DRAFT_910990</name>
</gene>